<keyword evidence="5 12" id="KW-0812">Transmembrane</keyword>
<comment type="similarity">
    <text evidence="2 12">Belongs to the peptidase M48B family.</text>
</comment>
<evidence type="ECO:0000256" key="6">
    <source>
        <dbReference type="ARBA" id="ARBA00022723"/>
    </source>
</evidence>
<feature type="binding site" evidence="12">
    <location>
        <position position="229"/>
    </location>
    <ligand>
        <name>Zn(2+)</name>
        <dbReference type="ChEBI" id="CHEBI:29105"/>
        <note>catalytic</note>
    </ligand>
</feature>
<keyword evidence="3 12" id="KW-1003">Cell membrane</keyword>
<evidence type="ECO:0000256" key="2">
    <source>
        <dbReference type="ARBA" id="ARBA00009779"/>
    </source>
</evidence>
<evidence type="ECO:0000256" key="9">
    <source>
        <dbReference type="ARBA" id="ARBA00022989"/>
    </source>
</evidence>
<dbReference type="Gene3D" id="3.30.2010.10">
    <property type="entry name" value="Metalloproteases ('zincins'), catalytic domain"/>
    <property type="match status" value="1"/>
</dbReference>
<dbReference type="InterPro" id="IPR001915">
    <property type="entry name" value="Peptidase_M48"/>
</dbReference>
<name>A0A0G0F7S2_9BACT</name>
<dbReference type="EC" id="3.4.24.-" evidence="12"/>
<dbReference type="EMBL" id="LBSA01000013">
    <property type="protein sequence ID" value="KKQ09540.1"/>
    <property type="molecule type" value="Genomic_DNA"/>
</dbReference>
<dbReference type="AlphaFoldDB" id="A0A0G0F7S2"/>
<dbReference type="HAMAP" id="MF_00188">
    <property type="entry name" value="Pept_M48_protease_HtpX"/>
    <property type="match status" value="1"/>
</dbReference>
<feature type="transmembrane region" description="Helical" evidence="12">
    <location>
        <begin position="201"/>
        <end position="224"/>
    </location>
</feature>
<keyword evidence="11 12" id="KW-0472">Membrane</keyword>
<feature type="binding site" evidence="12">
    <location>
        <position position="151"/>
    </location>
    <ligand>
        <name>Zn(2+)</name>
        <dbReference type="ChEBI" id="CHEBI:29105"/>
        <note>catalytic</note>
    </ligand>
</feature>
<dbReference type="GO" id="GO:0006508">
    <property type="term" value="P:proteolysis"/>
    <property type="evidence" value="ECO:0007669"/>
    <property type="project" value="UniProtKB-KW"/>
</dbReference>
<keyword evidence="6 12" id="KW-0479">Metal-binding</keyword>
<comment type="subcellular location">
    <subcellularLocation>
        <location evidence="1 12">Cell membrane</location>
        <topology evidence="1 12">Multi-pass membrane protein</topology>
    </subcellularLocation>
</comment>
<evidence type="ECO:0000313" key="14">
    <source>
        <dbReference type="EMBL" id="KKQ09540.1"/>
    </source>
</evidence>
<feature type="binding site" evidence="12">
    <location>
        <position position="155"/>
    </location>
    <ligand>
        <name>Zn(2+)</name>
        <dbReference type="ChEBI" id="CHEBI:29105"/>
        <note>catalytic</note>
    </ligand>
</feature>
<organism evidence="14 15">
    <name type="scientific">Candidatus Daviesbacteria bacterium GW2011_GWB1_36_5</name>
    <dbReference type="NCBI Taxonomy" id="1618426"/>
    <lineage>
        <taxon>Bacteria</taxon>
        <taxon>Candidatus Daviesiibacteriota</taxon>
    </lineage>
</organism>
<dbReference type="PANTHER" id="PTHR43221:SF1">
    <property type="entry name" value="PROTEASE HTPX"/>
    <property type="match status" value="1"/>
</dbReference>
<reference evidence="14 15" key="1">
    <citation type="journal article" date="2015" name="Nature">
        <title>rRNA introns, odd ribosomes, and small enigmatic genomes across a large radiation of phyla.</title>
        <authorList>
            <person name="Brown C.T."/>
            <person name="Hug L.A."/>
            <person name="Thomas B.C."/>
            <person name="Sharon I."/>
            <person name="Castelle C.J."/>
            <person name="Singh A."/>
            <person name="Wilkins M.J."/>
            <person name="Williams K.H."/>
            <person name="Banfield J.F."/>
        </authorList>
    </citation>
    <scope>NUCLEOTIDE SEQUENCE [LARGE SCALE GENOMIC DNA]</scope>
</reference>
<evidence type="ECO:0000256" key="4">
    <source>
        <dbReference type="ARBA" id="ARBA00022670"/>
    </source>
</evidence>
<dbReference type="GO" id="GO:0008270">
    <property type="term" value="F:zinc ion binding"/>
    <property type="evidence" value="ECO:0007669"/>
    <property type="project" value="UniProtKB-UniRule"/>
</dbReference>
<dbReference type="InterPro" id="IPR050083">
    <property type="entry name" value="HtpX_protease"/>
</dbReference>
<feature type="transmembrane region" description="Helical" evidence="12">
    <location>
        <begin position="162"/>
        <end position="181"/>
    </location>
</feature>
<feature type="active site" evidence="12">
    <location>
        <position position="152"/>
    </location>
</feature>
<dbReference type="Proteomes" id="UP000034492">
    <property type="component" value="Unassembled WGS sequence"/>
</dbReference>
<protein>
    <recommendedName>
        <fullName evidence="12">Protease HtpX homolog</fullName>
        <ecNumber evidence="12">3.4.24.-</ecNumber>
    </recommendedName>
</protein>
<evidence type="ECO:0000256" key="3">
    <source>
        <dbReference type="ARBA" id="ARBA00022475"/>
    </source>
</evidence>
<evidence type="ECO:0000256" key="7">
    <source>
        <dbReference type="ARBA" id="ARBA00022801"/>
    </source>
</evidence>
<evidence type="ECO:0000313" key="15">
    <source>
        <dbReference type="Proteomes" id="UP000034492"/>
    </source>
</evidence>
<evidence type="ECO:0000256" key="12">
    <source>
        <dbReference type="HAMAP-Rule" id="MF_00188"/>
    </source>
</evidence>
<keyword evidence="8 12" id="KW-0862">Zinc</keyword>
<comment type="caution">
    <text evidence="14">The sequence shown here is derived from an EMBL/GenBank/DDBJ whole genome shotgun (WGS) entry which is preliminary data.</text>
</comment>
<keyword evidence="10 12" id="KW-0482">Metalloprotease</keyword>
<sequence>MATINTAWDHVNSNIFKTWVIMFLFSVFVMGVVYVFARGFGYDSVGVLGLTGFALILTGVMNFVSYWWSDKIVLGISQAKPVSLESNRQLYHMVENIGIAAGLPTPKIYIIDDTAPNAFATGRDPKHAAIAFTTGILGKLNKQELEGVTAHELSHVGNRDTLVMTVVSVLVGTIALLADMYMRSMWFGGRDRDEDRGGNAIFMVLAIVAAILAPLIATLIQLAVSRRREFLADASGSILTRNPDALAQALIKISRDKEPLEVANRGTAHLYIVNPLKGNDELNNFAKLFSTHPSLEDRVKALREMEGKL</sequence>
<dbReference type="CDD" id="cd07340">
    <property type="entry name" value="M48B_Htpx_like"/>
    <property type="match status" value="1"/>
</dbReference>
<keyword evidence="4 12" id="KW-0645">Protease</keyword>
<gene>
    <name evidence="12" type="primary">htpX</name>
    <name evidence="14" type="ORF">US19_C0013G0014</name>
</gene>
<dbReference type="PANTHER" id="PTHR43221">
    <property type="entry name" value="PROTEASE HTPX"/>
    <property type="match status" value="1"/>
</dbReference>
<feature type="domain" description="Peptidase M48" evidence="13">
    <location>
        <begin position="87"/>
        <end position="305"/>
    </location>
</feature>
<feature type="transmembrane region" description="Helical" evidence="12">
    <location>
        <begin position="18"/>
        <end position="37"/>
    </location>
</feature>
<evidence type="ECO:0000259" key="13">
    <source>
        <dbReference type="Pfam" id="PF01435"/>
    </source>
</evidence>
<evidence type="ECO:0000256" key="5">
    <source>
        <dbReference type="ARBA" id="ARBA00022692"/>
    </source>
</evidence>
<evidence type="ECO:0000256" key="8">
    <source>
        <dbReference type="ARBA" id="ARBA00022833"/>
    </source>
</evidence>
<dbReference type="Pfam" id="PF01435">
    <property type="entry name" value="Peptidase_M48"/>
    <property type="match status" value="1"/>
</dbReference>
<comment type="cofactor">
    <cofactor evidence="12">
        <name>Zn(2+)</name>
        <dbReference type="ChEBI" id="CHEBI:29105"/>
    </cofactor>
    <text evidence="12">Binds 1 zinc ion per subunit.</text>
</comment>
<feature type="transmembrane region" description="Helical" evidence="12">
    <location>
        <begin position="44"/>
        <end position="68"/>
    </location>
</feature>
<accession>A0A0G0F7S2</accession>
<proteinExistence type="inferred from homology"/>
<dbReference type="InterPro" id="IPR022919">
    <property type="entry name" value="Pept_M48_protease_HtpX"/>
</dbReference>
<dbReference type="GO" id="GO:0004222">
    <property type="term" value="F:metalloendopeptidase activity"/>
    <property type="evidence" value="ECO:0007669"/>
    <property type="project" value="UniProtKB-UniRule"/>
</dbReference>
<dbReference type="GO" id="GO:0005886">
    <property type="term" value="C:plasma membrane"/>
    <property type="evidence" value="ECO:0007669"/>
    <property type="project" value="UniProtKB-SubCell"/>
</dbReference>
<keyword evidence="9 12" id="KW-1133">Transmembrane helix</keyword>
<evidence type="ECO:0000256" key="1">
    <source>
        <dbReference type="ARBA" id="ARBA00004651"/>
    </source>
</evidence>
<evidence type="ECO:0000256" key="10">
    <source>
        <dbReference type="ARBA" id="ARBA00023049"/>
    </source>
</evidence>
<keyword evidence="7 12" id="KW-0378">Hydrolase</keyword>
<evidence type="ECO:0000256" key="11">
    <source>
        <dbReference type="ARBA" id="ARBA00023136"/>
    </source>
</evidence>